<reference evidence="12" key="1">
    <citation type="submission" date="2017-02" db="EMBL/GenBank/DDBJ databases">
        <authorList>
            <person name="Tafer H."/>
            <person name="Lopandic K."/>
        </authorList>
    </citation>
    <scope>NUCLEOTIDE SEQUENCE [LARGE SCALE GENOMIC DNA]</scope>
    <source>
        <strain evidence="12">CBS 366.77</strain>
    </source>
</reference>
<dbReference type="PANTHER" id="PTHR43562:SF2">
    <property type="entry name" value="SODIUM-HYDROGEN ANTIPORTER"/>
    <property type="match status" value="1"/>
</dbReference>
<feature type="transmembrane region" description="Helical" evidence="9">
    <location>
        <begin position="320"/>
        <end position="337"/>
    </location>
</feature>
<dbReference type="InterPro" id="IPR038770">
    <property type="entry name" value="Na+/solute_symporter_sf"/>
</dbReference>
<comment type="caution">
    <text evidence="11">The sequence shown here is derived from an EMBL/GenBank/DDBJ whole genome shotgun (WGS) entry which is preliminary data.</text>
</comment>
<feature type="transmembrane region" description="Helical" evidence="9">
    <location>
        <begin position="450"/>
        <end position="472"/>
    </location>
</feature>
<gene>
    <name evidence="11" type="ORF">PHISCL_10170</name>
</gene>
<evidence type="ECO:0000256" key="5">
    <source>
        <dbReference type="ARBA" id="ARBA00022989"/>
    </source>
</evidence>
<dbReference type="AlphaFoldDB" id="A0A3A2Z5N4"/>
<dbReference type="OrthoDB" id="1288932at2759"/>
<evidence type="ECO:0000256" key="3">
    <source>
        <dbReference type="ARBA" id="ARBA00022449"/>
    </source>
</evidence>
<evidence type="ECO:0000313" key="12">
    <source>
        <dbReference type="Proteomes" id="UP000266188"/>
    </source>
</evidence>
<keyword evidence="12" id="KW-1185">Reference proteome</keyword>
<proteinExistence type="predicted"/>
<dbReference type="GO" id="GO:1902600">
    <property type="term" value="P:proton transmembrane transport"/>
    <property type="evidence" value="ECO:0007669"/>
    <property type="project" value="InterPro"/>
</dbReference>
<feature type="transmembrane region" description="Helical" evidence="9">
    <location>
        <begin position="36"/>
        <end position="54"/>
    </location>
</feature>
<evidence type="ECO:0000256" key="7">
    <source>
        <dbReference type="ARBA" id="ARBA00023136"/>
    </source>
</evidence>
<evidence type="ECO:0000256" key="8">
    <source>
        <dbReference type="SAM" id="MobiDB-lite"/>
    </source>
</evidence>
<feature type="region of interest" description="Disordered" evidence="8">
    <location>
        <begin position="387"/>
        <end position="409"/>
    </location>
</feature>
<dbReference type="EMBL" id="MVGC01000894">
    <property type="protein sequence ID" value="RJE17493.1"/>
    <property type="molecule type" value="Genomic_DNA"/>
</dbReference>
<feature type="transmembrane region" description="Helical" evidence="9">
    <location>
        <begin position="66"/>
        <end position="84"/>
    </location>
</feature>
<feature type="transmembrane region" description="Helical" evidence="9">
    <location>
        <begin position="129"/>
        <end position="150"/>
    </location>
</feature>
<dbReference type="InterPro" id="IPR006153">
    <property type="entry name" value="Cation/H_exchanger_TM"/>
</dbReference>
<feature type="transmembrane region" description="Helical" evidence="9">
    <location>
        <begin position="204"/>
        <end position="223"/>
    </location>
</feature>
<name>A0A3A2Z5N4_9EURO</name>
<organism evidence="11 12">
    <name type="scientific">Aspergillus sclerotialis</name>
    <dbReference type="NCBI Taxonomy" id="2070753"/>
    <lineage>
        <taxon>Eukaryota</taxon>
        <taxon>Fungi</taxon>
        <taxon>Dikarya</taxon>
        <taxon>Ascomycota</taxon>
        <taxon>Pezizomycotina</taxon>
        <taxon>Eurotiomycetes</taxon>
        <taxon>Eurotiomycetidae</taxon>
        <taxon>Eurotiales</taxon>
        <taxon>Aspergillaceae</taxon>
        <taxon>Aspergillus</taxon>
        <taxon>Aspergillus subgen. Polypaecilum</taxon>
    </lineage>
</organism>
<accession>A0A3A2Z5N4</accession>
<feature type="transmembrane region" description="Helical" evidence="9">
    <location>
        <begin position="12"/>
        <end position="29"/>
    </location>
</feature>
<keyword evidence="7 9" id="KW-0472">Membrane</keyword>
<dbReference type="PANTHER" id="PTHR43562">
    <property type="entry name" value="NAPA-TYPE SODIUM/HYDROGEN ANTIPORTER"/>
    <property type="match status" value="1"/>
</dbReference>
<evidence type="ECO:0000313" key="11">
    <source>
        <dbReference type="EMBL" id="RJE17493.1"/>
    </source>
</evidence>
<keyword evidence="5 9" id="KW-1133">Transmembrane helix</keyword>
<feature type="transmembrane region" description="Helical" evidence="9">
    <location>
        <begin position="244"/>
        <end position="272"/>
    </location>
</feature>
<feature type="transmembrane region" description="Helical" evidence="9">
    <location>
        <begin position="162"/>
        <end position="184"/>
    </location>
</feature>
<dbReference type="Pfam" id="PF00999">
    <property type="entry name" value="Na_H_Exchanger"/>
    <property type="match status" value="1"/>
</dbReference>
<evidence type="ECO:0000256" key="4">
    <source>
        <dbReference type="ARBA" id="ARBA00022692"/>
    </source>
</evidence>
<dbReference type="Proteomes" id="UP000266188">
    <property type="component" value="Unassembled WGS sequence"/>
</dbReference>
<feature type="transmembrane region" description="Helical" evidence="9">
    <location>
        <begin position="96"/>
        <end position="117"/>
    </location>
</feature>
<keyword evidence="2" id="KW-0813">Transport</keyword>
<dbReference type="GO" id="GO:0015297">
    <property type="term" value="F:antiporter activity"/>
    <property type="evidence" value="ECO:0007669"/>
    <property type="project" value="UniProtKB-KW"/>
</dbReference>
<evidence type="ECO:0000256" key="6">
    <source>
        <dbReference type="ARBA" id="ARBA00023065"/>
    </source>
</evidence>
<evidence type="ECO:0000256" key="1">
    <source>
        <dbReference type="ARBA" id="ARBA00004141"/>
    </source>
</evidence>
<comment type="subcellular location">
    <subcellularLocation>
        <location evidence="1">Membrane</location>
        <topology evidence="1">Multi-pass membrane protein</topology>
    </subcellularLocation>
</comment>
<keyword evidence="4 9" id="KW-0812">Transmembrane</keyword>
<evidence type="ECO:0000256" key="9">
    <source>
        <dbReference type="SAM" id="Phobius"/>
    </source>
</evidence>
<dbReference type="STRING" id="2070753.A0A3A2Z5N4"/>
<keyword evidence="3" id="KW-0050">Antiport</keyword>
<evidence type="ECO:0000259" key="10">
    <source>
        <dbReference type="Pfam" id="PF00999"/>
    </source>
</evidence>
<protein>
    <submittedName>
        <fullName evidence="11">Sodium/hydrogen exchanger family</fullName>
    </submittedName>
</protein>
<dbReference type="Gene3D" id="1.20.1530.20">
    <property type="match status" value="1"/>
</dbReference>
<sequence>MAGGFLPYHEPGIVEILIIVSFFFFLSLAEWVSAKVIRAGIIGQIAVGIIYGKPLANILELPWQNTFMVLGYVGLILIIFEGGLTARIDLLKQNLILSTIGAATGVCFPIGFSYLLLYLGYGYGPVETFIIGAALSATSLGTTFAVISSASKTVDLANTRVGSVLVSAAVIDDVVGLVMSSVIHDLGELSGGGDVNLGWLIGRPIVASIAMAILTPVLTKWVFAPFFRKFIEYHFAQLDHLSNIVLMVLVLSAFISIAAYAGTSVLFGAFLAGTFLTYIPSKQPEGPFVVMTREEGEQNADKSPTFVHTFEAYLLDVQEYLMAPLFFASVGFAIPFLELWTGKRIWRGILFTLLMVAAKAVVGIWIPLWKPLSKVTPSPQKMFRKVLRKAPDPSEEANQSVEKTEESSKSSGTLLPALLLGSAMVARGEIGLLIIEIGYNSTSYVTQEGFITGVWAILLNTIIGPIVVGLLVKFYGPKIGQGEWGLQRQVIPGHEEESHQAAV</sequence>
<feature type="domain" description="Cation/H+ exchanger transmembrane" evidence="10">
    <location>
        <begin position="27"/>
        <end position="473"/>
    </location>
</feature>
<evidence type="ECO:0000256" key="2">
    <source>
        <dbReference type="ARBA" id="ARBA00022448"/>
    </source>
</evidence>
<keyword evidence="6" id="KW-0406">Ion transport</keyword>
<dbReference type="GO" id="GO:0016020">
    <property type="term" value="C:membrane"/>
    <property type="evidence" value="ECO:0007669"/>
    <property type="project" value="UniProtKB-SubCell"/>
</dbReference>
<feature type="transmembrane region" description="Helical" evidence="9">
    <location>
        <begin position="349"/>
        <end position="369"/>
    </location>
</feature>